<keyword evidence="2" id="KW-1185">Reference proteome</keyword>
<dbReference type="AlphaFoldDB" id="A0A0A0KN40"/>
<reference evidence="1 2" key="3">
    <citation type="journal article" date="2010" name="BMC Genomics">
        <title>Transcriptome sequencing and comparative analysis of cucumber flowers with different sex types.</title>
        <authorList>
            <person name="Guo S."/>
            <person name="Zheng Y."/>
            <person name="Joung J.G."/>
            <person name="Liu S."/>
            <person name="Zhang Z."/>
            <person name="Crasta O.R."/>
            <person name="Sobral B.W."/>
            <person name="Xu Y."/>
            <person name="Huang S."/>
            <person name="Fei Z."/>
        </authorList>
    </citation>
    <scope>NUCLEOTIDE SEQUENCE [LARGE SCALE GENOMIC DNA]</scope>
    <source>
        <strain evidence="2">cv. 9930</strain>
    </source>
</reference>
<name>A0A0A0KN40_CUCSA</name>
<accession>A0A0A0KN40</accession>
<reference evidence="1 2" key="2">
    <citation type="journal article" date="2009" name="PLoS ONE">
        <title>An integrated genetic and cytogenetic map of the cucumber genome.</title>
        <authorList>
            <person name="Ren Y."/>
            <person name="Zhang Z."/>
            <person name="Liu J."/>
            <person name="Staub J.E."/>
            <person name="Han Y."/>
            <person name="Cheng Z."/>
            <person name="Li X."/>
            <person name="Lu J."/>
            <person name="Miao H."/>
            <person name="Kang H."/>
            <person name="Xie B."/>
            <person name="Gu X."/>
            <person name="Wang X."/>
            <person name="Du Y."/>
            <person name="Jin W."/>
            <person name="Huang S."/>
        </authorList>
    </citation>
    <scope>NUCLEOTIDE SEQUENCE [LARGE SCALE GENOMIC DNA]</scope>
    <source>
        <strain evidence="2">cv. 9930</strain>
    </source>
</reference>
<dbReference type="EMBL" id="CM002926">
    <property type="protein sequence ID" value="KGN50988.1"/>
    <property type="molecule type" value="Genomic_DNA"/>
</dbReference>
<proteinExistence type="predicted"/>
<protein>
    <submittedName>
        <fullName evidence="1">Uncharacterized protein</fullName>
    </submittedName>
</protein>
<dbReference type="Proteomes" id="UP000029981">
    <property type="component" value="Chromosome 5"/>
</dbReference>
<gene>
    <name evidence="1" type="ORF">Csa_5G387390</name>
</gene>
<dbReference type="Gramene" id="KGN50988">
    <property type="protein sequence ID" value="KGN50988"/>
    <property type="gene ID" value="Csa_5G387390"/>
</dbReference>
<reference evidence="1 2" key="1">
    <citation type="journal article" date="2009" name="Nat. Genet.">
        <title>The genome of the cucumber, Cucumis sativus L.</title>
        <authorList>
            <person name="Huang S."/>
            <person name="Li R."/>
            <person name="Zhang Z."/>
            <person name="Li L."/>
            <person name="Gu X."/>
            <person name="Fan W."/>
            <person name="Lucas W.J."/>
            <person name="Wang X."/>
            <person name="Xie B."/>
            <person name="Ni P."/>
            <person name="Ren Y."/>
            <person name="Zhu H."/>
            <person name="Li J."/>
            <person name="Lin K."/>
            <person name="Jin W."/>
            <person name="Fei Z."/>
            <person name="Li G."/>
            <person name="Staub J."/>
            <person name="Kilian A."/>
            <person name="van der Vossen E.A."/>
            <person name="Wu Y."/>
            <person name="Guo J."/>
            <person name="He J."/>
            <person name="Jia Z."/>
            <person name="Ren Y."/>
            <person name="Tian G."/>
            <person name="Lu Y."/>
            <person name="Ruan J."/>
            <person name="Qian W."/>
            <person name="Wang M."/>
            <person name="Huang Q."/>
            <person name="Li B."/>
            <person name="Xuan Z."/>
            <person name="Cao J."/>
            <person name="Asan"/>
            <person name="Wu Z."/>
            <person name="Zhang J."/>
            <person name="Cai Q."/>
            <person name="Bai Y."/>
            <person name="Zhao B."/>
            <person name="Han Y."/>
            <person name="Li Y."/>
            <person name="Li X."/>
            <person name="Wang S."/>
            <person name="Shi Q."/>
            <person name="Liu S."/>
            <person name="Cho W.K."/>
            <person name="Kim J.Y."/>
            <person name="Xu Y."/>
            <person name="Heller-Uszynska K."/>
            <person name="Miao H."/>
            <person name="Cheng Z."/>
            <person name="Zhang S."/>
            <person name="Wu J."/>
            <person name="Yang Y."/>
            <person name="Kang H."/>
            <person name="Li M."/>
            <person name="Liang H."/>
            <person name="Ren X."/>
            <person name="Shi Z."/>
            <person name="Wen M."/>
            <person name="Jian M."/>
            <person name="Yang H."/>
            <person name="Zhang G."/>
            <person name="Yang Z."/>
            <person name="Chen R."/>
            <person name="Liu S."/>
            <person name="Li J."/>
            <person name="Ma L."/>
            <person name="Liu H."/>
            <person name="Zhou Y."/>
            <person name="Zhao J."/>
            <person name="Fang X."/>
            <person name="Li G."/>
            <person name="Fang L."/>
            <person name="Li Y."/>
            <person name="Liu D."/>
            <person name="Zheng H."/>
            <person name="Zhang Y."/>
            <person name="Qin N."/>
            <person name="Li Z."/>
            <person name="Yang G."/>
            <person name="Yang S."/>
            <person name="Bolund L."/>
            <person name="Kristiansen K."/>
            <person name="Zheng H."/>
            <person name="Li S."/>
            <person name="Zhang X."/>
            <person name="Yang H."/>
            <person name="Wang J."/>
            <person name="Sun R."/>
            <person name="Zhang B."/>
            <person name="Jiang S."/>
            <person name="Wang J."/>
            <person name="Du Y."/>
            <person name="Li S."/>
        </authorList>
    </citation>
    <scope>NUCLEOTIDE SEQUENCE [LARGE SCALE GENOMIC DNA]</scope>
    <source>
        <strain evidence="2">cv. 9930</strain>
    </source>
</reference>
<evidence type="ECO:0000313" key="2">
    <source>
        <dbReference type="Proteomes" id="UP000029981"/>
    </source>
</evidence>
<organism evidence="1 2">
    <name type="scientific">Cucumis sativus</name>
    <name type="common">Cucumber</name>
    <dbReference type="NCBI Taxonomy" id="3659"/>
    <lineage>
        <taxon>Eukaryota</taxon>
        <taxon>Viridiplantae</taxon>
        <taxon>Streptophyta</taxon>
        <taxon>Embryophyta</taxon>
        <taxon>Tracheophyta</taxon>
        <taxon>Spermatophyta</taxon>
        <taxon>Magnoliopsida</taxon>
        <taxon>eudicotyledons</taxon>
        <taxon>Gunneridae</taxon>
        <taxon>Pentapetalae</taxon>
        <taxon>rosids</taxon>
        <taxon>fabids</taxon>
        <taxon>Cucurbitales</taxon>
        <taxon>Cucurbitaceae</taxon>
        <taxon>Benincaseae</taxon>
        <taxon>Cucumis</taxon>
    </lineage>
</organism>
<sequence length="101" mass="11026">MTSQISKESLSNSINTTINMASATRTFQNAIAIQTSWKVYVTLASQYPSATSALQNASAMYWAVREETFLNVGTSCVAESIPDMLSATGVFDDVALHWERP</sequence>
<evidence type="ECO:0000313" key="1">
    <source>
        <dbReference type="EMBL" id="KGN50988.1"/>
    </source>
</evidence>
<reference evidence="1 2" key="4">
    <citation type="journal article" date="2011" name="BMC Genomics">
        <title>RNA-Seq improves annotation of protein-coding genes in the cucumber genome.</title>
        <authorList>
            <person name="Li Z."/>
            <person name="Zhang Z."/>
            <person name="Yan P."/>
            <person name="Huang S."/>
            <person name="Fei Z."/>
            <person name="Lin K."/>
        </authorList>
    </citation>
    <scope>NUCLEOTIDE SEQUENCE [LARGE SCALE GENOMIC DNA]</scope>
    <source>
        <strain evidence="2">cv. 9930</strain>
    </source>
</reference>